<gene>
    <name evidence="1" type="ORF">DPEC_G00349180</name>
</gene>
<keyword evidence="2" id="KW-1185">Reference proteome</keyword>
<dbReference type="Proteomes" id="UP001157502">
    <property type="component" value="Chromosome 36"/>
</dbReference>
<comment type="caution">
    <text evidence="1">The sequence shown here is derived from an EMBL/GenBank/DDBJ whole genome shotgun (WGS) entry which is preliminary data.</text>
</comment>
<proteinExistence type="predicted"/>
<accession>A0ACC2F1F0</accession>
<evidence type="ECO:0000313" key="2">
    <source>
        <dbReference type="Proteomes" id="UP001157502"/>
    </source>
</evidence>
<dbReference type="EMBL" id="CM055763">
    <property type="protein sequence ID" value="KAJ7985158.1"/>
    <property type="molecule type" value="Genomic_DNA"/>
</dbReference>
<protein>
    <submittedName>
        <fullName evidence="1">Uncharacterized protein</fullName>
    </submittedName>
</protein>
<evidence type="ECO:0000313" key="1">
    <source>
        <dbReference type="EMBL" id="KAJ7985158.1"/>
    </source>
</evidence>
<reference evidence="1" key="1">
    <citation type="submission" date="2021-05" db="EMBL/GenBank/DDBJ databases">
        <authorList>
            <person name="Pan Q."/>
            <person name="Jouanno E."/>
            <person name="Zahm M."/>
            <person name="Klopp C."/>
            <person name="Cabau C."/>
            <person name="Louis A."/>
            <person name="Berthelot C."/>
            <person name="Parey E."/>
            <person name="Roest Crollius H."/>
            <person name="Montfort J."/>
            <person name="Robinson-Rechavi M."/>
            <person name="Bouchez O."/>
            <person name="Lampietro C."/>
            <person name="Lopez Roques C."/>
            <person name="Donnadieu C."/>
            <person name="Postlethwait J."/>
            <person name="Bobe J."/>
            <person name="Dillon D."/>
            <person name="Chandos A."/>
            <person name="von Hippel F."/>
            <person name="Guiguen Y."/>
        </authorList>
    </citation>
    <scope>NUCLEOTIDE SEQUENCE</scope>
    <source>
        <strain evidence="1">YG-Jan2019</strain>
    </source>
</reference>
<sequence length="152" mass="17459">MKEKDQLQVKLNKLEMERNGPSRFGQSLYYLSTEKKSWSQGRQECRNMGLDLAIVNSQEEQKFLYGLNNACGDMWIGLHDISTEGKWEWVDSTLATATYWMKGEPNDYGNAEDCALISHRSTDPLTSWNDAGCDNYSINWICENSTETRGRL</sequence>
<organism evidence="1 2">
    <name type="scientific">Dallia pectoralis</name>
    <name type="common">Alaska blackfish</name>
    <dbReference type="NCBI Taxonomy" id="75939"/>
    <lineage>
        <taxon>Eukaryota</taxon>
        <taxon>Metazoa</taxon>
        <taxon>Chordata</taxon>
        <taxon>Craniata</taxon>
        <taxon>Vertebrata</taxon>
        <taxon>Euteleostomi</taxon>
        <taxon>Actinopterygii</taxon>
        <taxon>Neopterygii</taxon>
        <taxon>Teleostei</taxon>
        <taxon>Protacanthopterygii</taxon>
        <taxon>Esociformes</taxon>
        <taxon>Umbridae</taxon>
        <taxon>Dallia</taxon>
    </lineage>
</organism>
<name>A0ACC2F1F0_DALPE</name>